<dbReference type="EMBL" id="MT144960">
    <property type="protein sequence ID" value="QJI01906.1"/>
    <property type="molecule type" value="Genomic_DNA"/>
</dbReference>
<proteinExistence type="predicted"/>
<organism evidence="1">
    <name type="scientific">viral metagenome</name>
    <dbReference type="NCBI Taxonomy" id="1070528"/>
    <lineage>
        <taxon>unclassified sequences</taxon>
        <taxon>metagenomes</taxon>
        <taxon>organismal metagenomes</taxon>
    </lineage>
</organism>
<sequence>MKRALLIRDVPGWYLYGLLYELDPPVKFEGTAYRRVVVSPVRGSLLSKHSSSVVDVHGVPDGIAAPTPDNCVIMEVQKWGTDRPEDGLELMGYEPVRPAWPEGDSTPLFRERERMYRKGERIMQHDKLKTDCVLFDRMTKVAQDPFATFQLTWGAIEKQEPSDVFGVAIVGHGHTVAFEGPRKDWQRILTKALDYWDDIKVGVVNGSGRLCRGLR</sequence>
<name>A0A6M3Y081_9ZZZZ</name>
<evidence type="ECO:0000313" key="1">
    <source>
        <dbReference type="EMBL" id="QJI01906.1"/>
    </source>
</evidence>
<accession>A0A6M3Y081</accession>
<reference evidence="1" key="1">
    <citation type="submission" date="2020-03" db="EMBL/GenBank/DDBJ databases">
        <title>The deep terrestrial virosphere.</title>
        <authorList>
            <person name="Holmfeldt K."/>
            <person name="Nilsson E."/>
            <person name="Simone D."/>
            <person name="Lopez-Fernandez M."/>
            <person name="Wu X."/>
            <person name="de Brujin I."/>
            <person name="Lundin D."/>
            <person name="Andersson A."/>
            <person name="Bertilsson S."/>
            <person name="Dopson M."/>
        </authorList>
    </citation>
    <scope>NUCLEOTIDE SEQUENCE</scope>
    <source>
        <strain evidence="1">TM448B02830</strain>
    </source>
</reference>
<gene>
    <name evidence="1" type="ORF">TM448B02830_0003</name>
</gene>
<dbReference type="AlphaFoldDB" id="A0A6M3Y081"/>
<protein>
    <submittedName>
        <fullName evidence="1">Uncharacterized protein</fullName>
    </submittedName>
</protein>